<feature type="region of interest" description="Disordered" evidence="1">
    <location>
        <begin position="111"/>
        <end position="133"/>
    </location>
</feature>
<evidence type="ECO:0000256" key="1">
    <source>
        <dbReference type="SAM" id="MobiDB-lite"/>
    </source>
</evidence>
<evidence type="ECO:0000313" key="3">
    <source>
        <dbReference type="EMBL" id="MBC5764918.1"/>
    </source>
</evidence>
<sequence length="190" mass="21354">MTMRTILCLGVLLLAAGSAAAQNRYQCRTSSGATYLSDRPCSGESGMVYYGPAPSSPTYTPAMPRLGEAPGHLRYMSARCSGLHDAIRTAPARGLKSDTLYTMQRDYQRECGEEEAEARTQFNRDQRDQRQQKVAERQSQAQAVERTKQQQAQCDESKRILAIKQRRTDLSDGEKADLKRFEENFKSRCS</sequence>
<keyword evidence="2" id="KW-0732">Signal</keyword>
<feature type="compositionally biased region" description="Basic and acidic residues" evidence="1">
    <location>
        <begin position="122"/>
        <end position="133"/>
    </location>
</feature>
<dbReference type="AlphaFoldDB" id="A0A923S2M3"/>
<gene>
    <name evidence="3" type="ORF">H8R02_10680</name>
</gene>
<accession>A0A923S2M3</accession>
<dbReference type="EMBL" id="JACORU010000003">
    <property type="protein sequence ID" value="MBC5764918.1"/>
    <property type="molecule type" value="Genomic_DNA"/>
</dbReference>
<dbReference type="Proteomes" id="UP000596827">
    <property type="component" value="Unassembled WGS sequence"/>
</dbReference>
<organism evidence="3 4">
    <name type="scientific">Ramlibacter albus</name>
    <dbReference type="NCBI Taxonomy" id="2079448"/>
    <lineage>
        <taxon>Bacteria</taxon>
        <taxon>Pseudomonadati</taxon>
        <taxon>Pseudomonadota</taxon>
        <taxon>Betaproteobacteria</taxon>
        <taxon>Burkholderiales</taxon>
        <taxon>Comamonadaceae</taxon>
        <taxon>Ramlibacter</taxon>
    </lineage>
</organism>
<comment type="caution">
    <text evidence="3">The sequence shown here is derived from an EMBL/GenBank/DDBJ whole genome shotgun (WGS) entry which is preliminary data.</text>
</comment>
<proteinExistence type="predicted"/>
<feature type="signal peptide" evidence="2">
    <location>
        <begin position="1"/>
        <end position="21"/>
    </location>
</feature>
<feature type="chain" id="PRO_5037738857" description="DUF4124 domain-containing protein" evidence="2">
    <location>
        <begin position="22"/>
        <end position="190"/>
    </location>
</feature>
<protein>
    <recommendedName>
        <fullName evidence="5">DUF4124 domain-containing protein</fullName>
    </recommendedName>
</protein>
<keyword evidence="4" id="KW-1185">Reference proteome</keyword>
<evidence type="ECO:0000256" key="2">
    <source>
        <dbReference type="SAM" id="SignalP"/>
    </source>
</evidence>
<reference evidence="3" key="1">
    <citation type="submission" date="2020-08" db="EMBL/GenBank/DDBJ databases">
        <title>Ramlibacter sp. GTP1 16S ribosomal RNA gene genome sequencing and assembly.</title>
        <authorList>
            <person name="Kang M."/>
        </authorList>
    </citation>
    <scope>NUCLEOTIDE SEQUENCE</scope>
    <source>
        <strain evidence="3">GTP1</strain>
    </source>
</reference>
<evidence type="ECO:0000313" key="4">
    <source>
        <dbReference type="Proteomes" id="UP000596827"/>
    </source>
</evidence>
<name>A0A923S2M3_9BURK</name>
<evidence type="ECO:0008006" key="5">
    <source>
        <dbReference type="Google" id="ProtNLM"/>
    </source>
</evidence>